<sequence>MLPLVCKIFKELLRKQLSNRLEFPYTLHPTPHTLPQPVTFINVAGTYYFFATVKLSPILSF</sequence>
<proteinExistence type="predicted"/>
<name>A0A6B3NK92_9CYAN</name>
<organism evidence="1">
    <name type="scientific">Symploca sp. SIO1C4</name>
    <dbReference type="NCBI Taxonomy" id="2607765"/>
    <lineage>
        <taxon>Bacteria</taxon>
        <taxon>Bacillati</taxon>
        <taxon>Cyanobacteriota</taxon>
        <taxon>Cyanophyceae</taxon>
        <taxon>Coleofasciculales</taxon>
        <taxon>Coleofasciculaceae</taxon>
        <taxon>Symploca</taxon>
    </lineage>
</organism>
<reference evidence="1" key="1">
    <citation type="submission" date="2019-11" db="EMBL/GenBank/DDBJ databases">
        <title>Genomic insights into an expanded diversity of filamentous marine cyanobacteria reveals the extraordinary biosynthetic potential of Moorea and Okeania.</title>
        <authorList>
            <person name="Ferreira Leao T."/>
            <person name="Wang M."/>
            <person name="Moss N."/>
            <person name="Da Silva R."/>
            <person name="Sanders J."/>
            <person name="Nurk S."/>
            <person name="Gurevich A."/>
            <person name="Humphrey G."/>
            <person name="Reher R."/>
            <person name="Zhu Q."/>
            <person name="Belda-Ferre P."/>
            <person name="Glukhov E."/>
            <person name="Rex R."/>
            <person name="Dorrestein P.C."/>
            <person name="Knight R."/>
            <person name="Pevzner P."/>
            <person name="Gerwick W.H."/>
            <person name="Gerwick L."/>
        </authorList>
    </citation>
    <scope>NUCLEOTIDE SEQUENCE</scope>
    <source>
        <strain evidence="1">SIO1C4</strain>
    </source>
</reference>
<accession>A0A6B3NK92</accession>
<protein>
    <submittedName>
        <fullName evidence="1">Uncharacterized protein</fullName>
    </submittedName>
</protein>
<gene>
    <name evidence="1" type="ORF">F6J89_31635</name>
</gene>
<comment type="caution">
    <text evidence="1">The sequence shown here is derived from an EMBL/GenBank/DDBJ whole genome shotgun (WGS) entry which is preliminary data.</text>
</comment>
<dbReference type="AlphaFoldDB" id="A0A6B3NK92"/>
<evidence type="ECO:0000313" key="1">
    <source>
        <dbReference type="EMBL" id="NER32037.1"/>
    </source>
</evidence>
<dbReference type="EMBL" id="JAAHFQ010001035">
    <property type="protein sequence ID" value="NER32037.1"/>
    <property type="molecule type" value="Genomic_DNA"/>
</dbReference>